<dbReference type="AlphaFoldDB" id="A0A6A9USV0"/>
<dbReference type="GO" id="GO:0030163">
    <property type="term" value="P:protein catabolic process"/>
    <property type="evidence" value="ECO:0007669"/>
    <property type="project" value="UniProtKB-UniRule"/>
</dbReference>
<accession>A0A6A9USV0</accession>
<dbReference type="InterPro" id="IPR004616">
    <property type="entry name" value="Leu/Phe-tRNA_Trfase"/>
</dbReference>
<sequence length="219" mass="24696">MELSAFGDSEVWPRQDLIGVSAELDETLVVEAYTCGVFPMPLEEGVIGWFAPMERGVLPLASLRVTRSMRQSQRRYRTTVDVDFDAVVHRCADPTRPYGWIDDRIIEVYTGLHERGLVHSVEVWDEQDRLVGGLYGVSMGGLFAGESMFHDPEHGRDASKVALMRLVRLLSADGRDRLLDVQWRTPHLDSLGAVGLDRARYLRRLAEALAMPEPDWDDG</sequence>
<dbReference type="HAMAP" id="MF_00688">
    <property type="entry name" value="Leu_Phe_trans"/>
    <property type="match status" value="1"/>
</dbReference>
<keyword evidence="1 4" id="KW-0963">Cytoplasm</keyword>
<dbReference type="NCBIfam" id="TIGR00667">
    <property type="entry name" value="aat"/>
    <property type="match status" value="1"/>
</dbReference>
<dbReference type="GO" id="GO:0005737">
    <property type="term" value="C:cytoplasm"/>
    <property type="evidence" value="ECO:0007669"/>
    <property type="project" value="UniProtKB-SubCell"/>
</dbReference>
<evidence type="ECO:0000313" key="6">
    <source>
        <dbReference type="Proteomes" id="UP000435304"/>
    </source>
</evidence>
<comment type="catalytic activity">
    <reaction evidence="4">
        <text>L-phenylalanyl-tRNA(Phe) + an N-terminal L-alpha-aminoacyl-[protein] = an N-terminal L-phenylalanyl-L-alpha-aminoacyl-[protein] + tRNA(Phe)</text>
        <dbReference type="Rhea" id="RHEA:43632"/>
        <dbReference type="Rhea" id="RHEA-COMP:9668"/>
        <dbReference type="Rhea" id="RHEA-COMP:9699"/>
        <dbReference type="Rhea" id="RHEA-COMP:10636"/>
        <dbReference type="Rhea" id="RHEA-COMP:10637"/>
        <dbReference type="ChEBI" id="CHEBI:78442"/>
        <dbReference type="ChEBI" id="CHEBI:78531"/>
        <dbReference type="ChEBI" id="CHEBI:78597"/>
        <dbReference type="ChEBI" id="CHEBI:83561"/>
        <dbReference type="EC" id="2.3.2.6"/>
    </reaction>
</comment>
<keyword evidence="3 4" id="KW-0012">Acyltransferase</keyword>
<evidence type="ECO:0000256" key="2">
    <source>
        <dbReference type="ARBA" id="ARBA00022679"/>
    </source>
</evidence>
<protein>
    <recommendedName>
        <fullName evidence="4">Leucyl/phenylalanyl-tRNA--protein transferase</fullName>
        <ecNumber evidence="4">2.3.2.6</ecNumber>
    </recommendedName>
    <alternativeName>
        <fullName evidence="4">L/F-transferase</fullName>
    </alternativeName>
    <alternativeName>
        <fullName evidence="4">Leucyltransferase</fullName>
    </alternativeName>
    <alternativeName>
        <fullName evidence="4">Phenyalanyltransferase</fullName>
    </alternativeName>
</protein>
<proteinExistence type="inferred from homology"/>
<comment type="subcellular location">
    <subcellularLocation>
        <location evidence="4">Cytoplasm</location>
    </subcellularLocation>
</comment>
<name>A0A6A9USV0_9ACTN</name>
<dbReference type="Proteomes" id="UP000435304">
    <property type="component" value="Unassembled WGS sequence"/>
</dbReference>
<dbReference type="PANTHER" id="PTHR30098">
    <property type="entry name" value="LEUCYL/PHENYLALANYL-TRNA--PROTEIN TRANSFERASE"/>
    <property type="match status" value="1"/>
</dbReference>
<dbReference type="InterPro" id="IPR042221">
    <property type="entry name" value="Leu/Phe-tRNA_Trfase_N"/>
</dbReference>
<comment type="caution">
    <text evidence="5">The sequence shown here is derived from an EMBL/GenBank/DDBJ whole genome shotgun (WGS) entry which is preliminary data.</text>
</comment>
<reference evidence="5 6" key="1">
    <citation type="submission" date="2019-12" db="EMBL/GenBank/DDBJ databases">
        <title>Auraticoccus cholistani sp. nov., an actinomycete isolated from soil of Cholistan desert.</title>
        <authorList>
            <person name="Cheema M.T."/>
        </authorList>
    </citation>
    <scope>NUCLEOTIDE SEQUENCE [LARGE SCALE GENOMIC DNA]</scope>
    <source>
        <strain evidence="5 6">F435</strain>
    </source>
</reference>
<dbReference type="GO" id="GO:0008914">
    <property type="term" value="F:leucyl-tRNA--protein transferase activity"/>
    <property type="evidence" value="ECO:0007669"/>
    <property type="project" value="UniProtKB-UniRule"/>
</dbReference>
<keyword evidence="2 4" id="KW-0808">Transferase</keyword>
<evidence type="ECO:0000256" key="4">
    <source>
        <dbReference type="HAMAP-Rule" id="MF_00688"/>
    </source>
</evidence>
<comment type="catalytic activity">
    <reaction evidence="4">
        <text>N-terminal L-lysyl-[protein] + L-leucyl-tRNA(Leu) = N-terminal L-leucyl-L-lysyl-[protein] + tRNA(Leu) + H(+)</text>
        <dbReference type="Rhea" id="RHEA:12340"/>
        <dbReference type="Rhea" id="RHEA-COMP:9613"/>
        <dbReference type="Rhea" id="RHEA-COMP:9622"/>
        <dbReference type="Rhea" id="RHEA-COMP:12670"/>
        <dbReference type="Rhea" id="RHEA-COMP:12671"/>
        <dbReference type="ChEBI" id="CHEBI:15378"/>
        <dbReference type="ChEBI" id="CHEBI:65249"/>
        <dbReference type="ChEBI" id="CHEBI:78442"/>
        <dbReference type="ChEBI" id="CHEBI:78494"/>
        <dbReference type="ChEBI" id="CHEBI:133043"/>
        <dbReference type="EC" id="2.3.2.6"/>
    </reaction>
</comment>
<dbReference type="Gene3D" id="3.30.70.3550">
    <property type="entry name" value="Leucyl/phenylalanyl-tRNA-protein transferase, N-terminal domain"/>
    <property type="match status" value="1"/>
</dbReference>
<dbReference type="Pfam" id="PF03588">
    <property type="entry name" value="Leu_Phe_trans"/>
    <property type="match status" value="1"/>
</dbReference>
<dbReference type="EC" id="2.3.2.6" evidence="4"/>
<dbReference type="InterPro" id="IPR042203">
    <property type="entry name" value="Leu/Phe-tRNA_Trfase_C"/>
</dbReference>
<dbReference type="Gene3D" id="3.40.630.70">
    <property type="entry name" value="Leucyl/phenylalanyl-tRNA-protein transferase, C-terminal domain"/>
    <property type="match status" value="1"/>
</dbReference>
<dbReference type="RefSeq" id="WP_156607449.1">
    <property type="nucleotide sequence ID" value="NZ_WPCU01000003.1"/>
</dbReference>
<comment type="similarity">
    <text evidence="4">Belongs to the L/F-transferase family.</text>
</comment>
<keyword evidence="6" id="KW-1185">Reference proteome</keyword>
<comment type="catalytic activity">
    <reaction evidence="4">
        <text>N-terminal L-arginyl-[protein] + L-leucyl-tRNA(Leu) = N-terminal L-leucyl-L-arginyl-[protein] + tRNA(Leu) + H(+)</text>
        <dbReference type="Rhea" id="RHEA:50416"/>
        <dbReference type="Rhea" id="RHEA-COMP:9613"/>
        <dbReference type="Rhea" id="RHEA-COMP:9622"/>
        <dbReference type="Rhea" id="RHEA-COMP:12672"/>
        <dbReference type="Rhea" id="RHEA-COMP:12673"/>
        <dbReference type="ChEBI" id="CHEBI:15378"/>
        <dbReference type="ChEBI" id="CHEBI:64719"/>
        <dbReference type="ChEBI" id="CHEBI:78442"/>
        <dbReference type="ChEBI" id="CHEBI:78494"/>
        <dbReference type="ChEBI" id="CHEBI:133044"/>
        <dbReference type="EC" id="2.3.2.6"/>
    </reaction>
</comment>
<evidence type="ECO:0000313" key="5">
    <source>
        <dbReference type="EMBL" id="MVA74805.1"/>
    </source>
</evidence>
<comment type="function">
    <text evidence="4">Functions in the N-end rule pathway of protein degradation where it conjugates Leu, Phe and, less efficiently, Met from aminoacyl-tRNAs to the N-termini of proteins containing an N-terminal arginine or lysine.</text>
</comment>
<dbReference type="InterPro" id="IPR016181">
    <property type="entry name" value="Acyl_CoA_acyltransferase"/>
</dbReference>
<gene>
    <name evidence="4" type="primary">aat</name>
    <name evidence="5" type="ORF">GC722_01965</name>
</gene>
<organism evidence="5 6">
    <name type="scientific">Auraticoccus cholistanensis</name>
    <dbReference type="NCBI Taxonomy" id="2656650"/>
    <lineage>
        <taxon>Bacteria</taxon>
        <taxon>Bacillati</taxon>
        <taxon>Actinomycetota</taxon>
        <taxon>Actinomycetes</taxon>
        <taxon>Propionibacteriales</taxon>
        <taxon>Propionibacteriaceae</taxon>
        <taxon>Auraticoccus</taxon>
    </lineage>
</organism>
<evidence type="ECO:0000256" key="1">
    <source>
        <dbReference type="ARBA" id="ARBA00022490"/>
    </source>
</evidence>
<dbReference type="PANTHER" id="PTHR30098:SF2">
    <property type="entry name" value="LEUCYL_PHENYLALANYL-TRNA--PROTEIN TRANSFERASE"/>
    <property type="match status" value="1"/>
</dbReference>
<dbReference type="EMBL" id="WPCU01000003">
    <property type="protein sequence ID" value="MVA74805.1"/>
    <property type="molecule type" value="Genomic_DNA"/>
</dbReference>
<dbReference type="SUPFAM" id="SSF55729">
    <property type="entry name" value="Acyl-CoA N-acyltransferases (Nat)"/>
    <property type="match status" value="1"/>
</dbReference>
<evidence type="ECO:0000256" key="3">
    <source>
        <dbReference type="ARBA" id="ARBA00023315"/>
    </source>
</evidence>